<name>A0A8J7RJN6_METVO</name>
<dbReference type="Pfam" id="PF01855">
    <property type="entry name" value="POR_N"/>
    <property type="match status" value="1"/>
</dbReference>
<dbReference type="InterPro" id="IPR009014">
    <property type="entry name" value="Transketo_C/PFOR_II"/>
</dbReference>
<evidence type="ECO:0000256" key="2">
    <source>
        <dbReference type="ARBA" id="ARBA00052359"/>
    </source>
</evidence>
<dbReference type="EMBL" id="JAGGMV010000006">
    <property type="protein sequence ID" value="MBP2202121.1"/>
    <property type="molecule type" value="Genomic_DNA"/>
</dbReference>
<evidence type="ECO:0000256" key="4">
    <source>
        <dbReference type="ARBA" id="ARBA00066947"/>
    </source>
</evidence>
<dbReference type="GO" id="GO:0044272">
    <property type="term" value="P:sulfur compound biosynthetic process"/>
    <property type="evidence" value="ECO:0007669"/>
    <property type="project" value="UniProtKB-ARBA"/>
</dbReference>
<proteinExistence type="predicted"/>
<dbReference type="GO" id="GO:0006082">
    <property type="term" value="P:organic acid metabolic process"/>
    <property type="evidence" value="ECO:0007669"/>
    <property type="project" value="UniProtKB-ARBA"/>
</dbReference>
<organism evidence="10 11">
    <name type="scientific">Methanococcus voltae</name>
    <dbReference type="NCBI Taxonomy" id="2188"/>
    <lineage>
        <taxon>Archaea</taxon>
        <taxon>Methanobacteriati</taxon>
        <taxon>Methanobacteriota</taxon>
        <taxon>Methanomada group</taxon>
        <taxon>Methanococci</taxon>
        <taxon>Methanococcales</taxon>
        <taxon>Methanococcaceae</taxon>
        <taxon>Methanococcus</taxon>
    </lineage>
</organism>
<evidence type="ECO:0000313" key="10">
    <source>
        <dbReference type="EMBL" id="MBP2202121.1"/>
    </source>
</evidence>
<evidence type="ECO:0000259" key="8">
    <source>
        <dbReference type="Pfam" id="PF01855"/>
    </source>
</evidence>
<gene>
    <name evidence="10" type="ORF">J3E07_001562</name>
</gene>
<dbReference type="SUPFAM" id="SSF52922">
    <property type="entry name" value="TK C-terminal domain-like"/>
    <property type="match status" value="1"/>
</dbReference>
<dbReference type="FunFam" id="3.40.50.970:FF:000022">
    <property type="entry name" value="2-oxoglutarate ferredoxin oxidoreductase alpha subunit"/>
    <property type="match status" value="1"/>
</dbReference>
<keyword evidence="1 10" id="KW-0560">Oxidoreductase</keyword>
<evidence type="ECO:0000256" key="1">
    <source>
        <dbReference type="ARBA" id="ARBA00023002"/>
    </source>
</evidence>
<dbReference type="InterPro" id="IPR033412">
    <property type="entry name" value="PFOR_II"/>
</dbReference>
<dbReference type="InterPro" id="IPR052368">
    <property type="entry name" value="2-oxoacid_oxidoreductase"/>
</dbReference>
<evidence type="ECO:0000313" key="11">
    <source>
        <dbReference type="Proteomes" id="UP000740329"/>
    </source>
</evidence>
<feature type="domain" description="Pyruvate:ferredoxin oxidoreductase core" evidence="9">
    <location>
        <begin position="266"/>
        <end position="355"/>
    </location>
</feature>
<feature type="domain" description="Pyruvate flavodoxin/ferredoxin oxidoreductase pyrimidine binding" evidence="8">
    <location>
        <begin position="14"/>
        <end position="243"/>
    </location>
</feature>
<evidence type="ECO:0000256" key="7">
    <source>
        <dbReference type="ARBA" id="ARBA00079587"/>
    </source>
</evidence>
<dbReference type="EC" id="1.2.7.3" evidence="4"/>
<sequence length="360" mass="39695">MKTEFIQGNMACVEGALKAGCMFFGGYPITPSTEIAEGMAKKLPKLGGYYCQMEDEIASMASIIGASWAGSKSMTATSGPGISLMQENIGYAFMTETPCVLVNVQRGGPSTGQPTAASQADIMQTKWGSHGDYQPIVLVPSSVQEMYDFTILAFNYSEKYRTPVFVMADEILGHMREKVVLHDDIKIVDRVTPKNNDSNNENDNMVPTMPVFGEGYKTAVTGLTHNEKGYPDVSAETHDKLVRRLSNKILENKDDIILYESKNIDAETIFVCYGTPSRTVKYTVDSLMAEGKDVGYIRLKTVFPFPDDLIKNLKASKILVPEMNLGQVVGEVMKYANCEVKLIGKIGGELHKPEELKEYI</sequence>
<dbReference type="NCBIfam" id="NF006412">
    <property type="entry name" value="PRK08659.1"/>
    <property type="match status" value="1"/>
</dbReference>
<dbReference type="GO" id="GO:0047553">
    <property type="term" value="F:2-oxoglutarate synthase activity"/>
    <property type="evidence" value="ECO:0007669"/>
    <property type="project" value="UniProtKB-EC"/>
</dbReference>
<dbReference type="Gene3D" id="3.40.50.920">
    <property type="match status" value="1"/>
</dbReference>
<dbReference type="InterPro" id="IPR029061">
    <property type="entry name" value="THDP-binding"/>
</dbReference>
<dbReference type="AlphaFoldDB" id="A0A8J7RJN6"/>
<dbReference type="PANTHER" id="PTHR43088:SF1">
    <property type="entry name" value="SUBUNIT OF PYRUVATE:FLAVODOXIN OXIDOREDUCTASE"/>
    <property type="match status" value="1"/>
</dbReference>
<evidence type="ECO:0000256" key="3">
    <source>
        <dbReference type="ARBA" id="ARBA00064882"/>
    </source>
</evidence>
<accession>A0A8J7RJN6</accession>
<comment type="catalytic activity">
    <reaction evidence="2">
        <text>2 oxidized [2Fe-2S]-[ferredoxin] + 2-oxoglutarate + CoA = succinyl-CoA + 2 reduced [2Fe-2S]-[ferredoxin] + CO2 + H(+)</text>
        <dbReference type="Rhea" id="RHEA:17297"/>
        <dbReference type="Rhea" id="RHEA-COMP:10000"/>
        <dbReference type="Rhea" id="RHEA-COMP:10001"/>
        <dbReference type="ChEBI" id="CHEBI:15378"/>
        <dbReference type="ChEBI" id="CHEBI:16526"/>
        <dbReference type="ChEBI" id="CHEBI:16810"/>
        <dbReference type="ChEBI" id="CHEBI:33737"/>
        <dbReference type="ChEBI" id="CHEBI:33738"/>
        <dbReference type="ChEBI" id="CHEBI:57287"/>
        <dbReference type="ChEBI" id="CHEBI:57292"/>
        <dbReference type="EC" id="1.2.7.3"/>
    </reaction>
</comment>
<evidence type="ECO:0000259" key="9">
    <source>
        <dbReference type="Pfam" id="PF17147"/>
    </source>
</evidence>
<dbReference type="Pfam" id="PF17147">
    <property type="entry name" value="PFOR_II"/>
    <property type="match status" value="1"/>
</dbReference>
<dbReference type="SUPFAM" id="SSF52518">
    <property type="entry name" value="Thiamin diphosphate-binding fold (THDP-binding)"/>
    <property type="match status" value="1"/>
</dbReference>
<dbReference type="InterPro" id="IPR002880">
    <property type="entry name" value="Pyrv_Fd/Flavodoxin_OxRdtase_N"/>
</dbReference>
<dbReference type="CDD" id="cd07034">
    <property type="entry name" value="TPP_PYR_PFOR_IOR-alpha_like"/>
    <property type="match status" value="1"/>
</dbReference>
<protein>
    <recommendedName>
        <fullName evidence="5">2-oxoglutarate synthase subunit KorA</fullName>
        <ecNumber evidence="4">1.2.7.3</ecNumber>
    </recommendedName>
    <alternativeName>
        <fullName evidence="7">2-ketoglutarate oxidoreductase alpha chain</fullName>
    </alternativeName>
    <alternativeName>
        <fullName evidence="6">2-oxoglutarate-ferredoxin oxidoreductase subunit alpha</fullName>
    </alternativeName>
</protein>
<comment type="caution">
    <text evidence="10">The sequence shown here is derived from an EMBL/GenBank/DDBJ whole genome shotgun (WGS) entry which is preliminary data.</text>
</comment>
<dbReference type="Gene3D" id="3.40.50.970">
    <property type="match status" value="1"/>
</dbReference>
<evidence type="ECO:0000256" key="5">
    <source>
        <dbReference type="ARBA" id="ARBA00071398"/>
    </source>
</evidence>
<reference evidence="10" key="1">
    <citation type="submission" date="2021-03" db="EMBL/GenBank/DDBJ databases">
        <title>Genomic Encyclopedia of Type Strains, Phase IV (KMG-V): Genome sequencing to study the core and pangenomes of soil and plant-associated prokaryotes.</title>
        <authorList>
            <person name="Whitman W."/>
        </authorList>
    </citation>
    <scope>NUCLEOTIDE SEQUENCE</scope>
    <source>
        <strain evidence="10">C4</strain>
    </source>
</reference>
<dbReference type="PANTHER" id="PTHR43088">
    <property type="entry name" value="SUBUNIT OF PYRUVATE:FLAVODOXIN OXIDOREDUCTASE-RELATED"/>
    <property type="match status" value="1"/>
</dbReference>
<dbReference type="Proteomes" id="UP000740329">
    <property type="component" value="Unassembled WGS sequence"/>
</dbReference>
<comment type="subunit">
    <text evidence="3">Heterotetramer of the KorA, KorB, KorC and KorD subunits.</text>
</comment>
<evidence type="ECO:0000256" key="6">
    <source>
        <dbReference type="ARBA" id="ARBA00076968"/>
    </source>
</evidence>